<keyword evidence="3" id="KW-1185">Reference proteome</keyword>
<organism evidence="2 3">
    <name type="scientific">Mytilus galloprovincialis</name>
    <name type="common">Mediterranean mussel</name>
    <dbReference type="NCBI Taxonomy" id="29158"/>
    <lineage>
        <taxon>Eukaryota</taxon>
        <taxon>Metazoa</taxon>
        <taxon>Spiralia</taxon>
        <taxon>Lophotrochozoa</taxon>
        <taxon>Mollusca</taxon>
        <taxon>Bivalvia</taxon>
        <taxon>Autobranchia</taxon>
        <taxon>Pteriomorphia</taxon>
        <taxon>Mytilida</taxon>
        <taxon>Mytiloidea</taxon>
        <taxon>Mytilidae</taxon>
        <taxon>Mytilinae</taxon>
        <taxon>Mytilus</taxon>
    </lineage>
</organism>
<dbReference type="InterPro" id="IPR016135">
    <property type="entry name" value="UBQ-conjugating_enzyme/RWD"/>
</dbReference>
<dbReference type="Proteomes" id="UP000596742">
    <property type="component" value="Unassembled WGS sequence"/>
</dbReference>
<evidence type="ECO:0000313" key="2">
    <source>
        <dbReference type="EMBL" id="VDI47611.1"/>
    </source>
</evidence>
<dbReference type="SMART" id="SM00212">
    <property type="entry name" value="UBCc"/>
    <property type="match status" value="1"/>
</dbReference>
<comment type="caution">
    <text evidence="2">The sequence shown here is derived from an EMBL/GenBank/DDBJ whole genome shotgun (WGS) entry which is preliminary data.</text>
</comment>
<feature type="domain" description="UBC core" evidence="1">
    <location>
        <begin position="170"/>
        <end position="359"/>
    </location>
</feature>
<dbReference type="Pfam" id="PF00179">
    <property type="entry name" value="UQ_con"/>
    <property type="match status" value="1"/>
</dbReference>
<dbReference type="PROSITE" id="PS50127">
    <property type="entry name" value="UBC_2"/>
    <property type="match status" value="1"/>
</dbReference>
<dbReference type="AlphaFoldDB" id="A0A8B6FGE9"/>
<dbReference type="InterPro" id="IPR000608">
    <property type="entry name" value="UBC"/>
</dbReference>
<dbReference type="InterPro" id="IPR027892">
    <property type="entry name" value="Maturin"/>
</dbReference>
<sequence>MTGIMDFKESTGASQAWCLESGTCFKVDFFDEEERKIHFKWQEEDEEESSDIKFSITVPMKDDPSSKWMFWSENEDVLNKIMEMHDYTDACKEKSILQILSKIDCLLKPLTDPDNESDADEIEDDYYADDDVDASMPEADQDMARGAEGADSGEEDDLGANFFGDVGSKAAVARLMSDLKTMKKESCKFGLDGSPRGDNLFIWDIKLKDFPVDSKLGKNLTEYSQKFKREPVIQLEMQFPHDYPMTPPFVRVVRPRFKFLTGEFPHDYPMTPPFIRVVRPRFKFLTGHITIGGSICMEMLTKSGWRPINDIEMILVQIRSEIMSDKQASLDMNDADRPYGEQEARDAFNRMVKRYGWNS</sequence>
<accession>A0A8B6FGE9</accession>
<evidence type="ECO:0000313" key="3">
    <source>
        <dbReference type="Proteomes" id="UP000596742"/>
    </source>
</evidence>
<evidence type="ECO:0000259" key="1">
    <source>
        <dbReference type="PROSITE" id="PS50127"/>
    </source>
</evidence>
<dbReference type="OrthoDB" id="109543at2759"/>
<gene>
    <name evidence="2" type="ORF">MGAL_10B035011</name>
</gene>
<dbReference type="Gene3D" id="3.10.110.10">
    <property type="entry name" value="Ubiquitin Conjugating Enzyme"/>
    <property type="match status" value="2"/>
</dbReference>
<dbReference type="InterPro" id="IPR050113">
    <property type="entry name" value="Ub_conjugating_enzyme"/>
</dbReference>
<dbReference type="PANTHER" id="PTHR24067">
    <property type="entry name" value="UBIQUITIN-CONJUGATING ENZYME E2"/>
    <property type="match status" value="1"/>
</dbReference>
<protein>
    <recommendedName>
        <fullName evidence="1">UBC core domain-containing protein</fullName>
    </recommendedName>
</protein>
<dbReference type="SUPFAM" id="SSF54495">
    <property type="entry name" value="UBC-like"/>
    <property type="match status" value="2"/>
</dbReference>
<dbReference type="CDD" id="cd23802">
    <property type="entry name" value="UBCc_UBE2Q"/>
    <property type="match status" value="1"/>
</dbReference>
<proteinExistence type="predicted"/>
<name>A0A8B6FGE9_MYTGA</name>
<reference evidence="2" key="1">
    <citation type="submission" date="2018-11" db="EMBL/GenBank/DDBJ databases">
        <authorList>
            <person name="Alioto T."/>
            <person name="Alioto T."/>
        </authorList>
    </citation>
    <scope>NUCLEOTIDE SEQUENCE</scope>
</reference>
<dbReference type="Pfam" id="PF15167">
    <property type="entry name" value="DUF4581"/>
    <property type="match status" value="1"/>
</dbReference>
<dbReference type="EMBL" id="UYJE01006627">
    <property type="protein sequence ID" value="VDI47611.1"/>
    <property type="molecule type" value="Genomic_DNA"/>
</dbReference>